<evidence type="ECO:0000256" key="9">
    <source>
        <dbReference type="SAM" id="MobiDB-lite"/>
    </source>
</evidence>
<dbReference type="VEuPathDB" id="FungiDB:SAPIO_CDS0613"/>
<comment type="caution">
    <text evidence="12">The sequence shown here is derived from an EMBL/GenBank/DDBJ whole genome shotgun (WGS) entry which is preliminary data.</text>
</comment>
<evidence type="ECO:0000256" key="7">
    <source>
        <dbReference type="ARBA" id="ARBA00023033"/>
    </source>
</evidence>
<evidence type="ECO:0000256" key="5">
    <source>
        <dbReference type="ARBA" id="ARBA00023002"/>
    </source>
</evidence>
<feature type="region of interest" description="Disordered" evidence="9">
    <location>
        <begin position="168"/>
        <end position="189"/>
    </location>
</feature>
<evidence type="ECO:0000256" key="4">
    <source>
        <dbReference type="ARBA" id="ARBA00022723"/>
    </source>
</evidence>
<proteinExistence type="inferred from homology"/>
<keyword evidence="3 8" id="KW-0349">Heme</keyword>
<feature type="region of interest" description="Disordered" evidence="9">
    <location>
        <begin position="325"/>
        <end position="362"/>
    </location>
</feature>
<dbReference type="GO" id="GO:0020037">
    <property type="term" value="F:heme binding"/>
    <property type="evidence" value="ECO:0007669"/>
    <property type="project" value="InterPro"/>
</dbReference>
<comment type="cofactor">
    <cofactor evidence="1 8">
        <name>heme</name>
        <dbReference type="ChEBI" id="CHEBI:30413"/>
    </cofactor>
</comment>
<keyword evidence="6 8" id="KW-0408">Iron</keyword>
<dbReference type="InterPro" id="IPR017972">
    <property type="entry name" value="Cyt_P450_CS"/>
</dbReference>
<feature type="domain" description="DUF4246" evidence="10">
    <location>
        <begin position="189"/>
        <end position="336"/>
    </location>
</feature>
<dbReference type="PANTHER" id="PTHR46206">
    <property type="entry name" value="CYTOCHROME P450"/>
    <property type="match status" value="1"/>
</dbReference>
<evidence type="ECO:0000256" key="6">
    <source>
        <dbReference type="ARBA" id="ARBA00023004"/>
    </source>
</evidence>
<evidence type="ECO:0000259" key="11">
    <source>
        <dbReference type="Pfam" id="PF21666"/>
    </source>
</evidence>
<dbReference type="EMBL" id="JOWA01000033">
    <property type="protein sequence ID" value="KEZ46316.1"/>
    <property type="molecule type" value="Genomic_DNA"/>
</dbReference>
<dbReference type="CDD" id="cd11041">
    <property type="entry name" value="CYP503A1-like"/>
    <property type="match status" value="1"/>
</dbReference>
<reference evidence="12 13" key="1">
    <citation type="journal article" date="2014" name="Genome Announc.">
        <title>Draft genome sequence of the pathogenic fungus Scedosporium apiospermum.</title>
        <authorList>
            <person name="Vandeputte P."/>
            <person name="Ghamrawi S."/>
            <person name="Rechenmann M."/>
            <person name="Iltis A."/>
            <person name="Giraud S."/>
            <person name="Fleury M."/>
            <person name="Thornton C."/>
            <person name="Delhaes L."/>
            <person name="Meyer W."/>
            <person name="Papon N."/>
            <person name="Bouchara J.P."/>
        </authorList>
    </citation>
    <scope>NUCLEOTIDE SEQUENCE [LARGE SCALE GENOMIC DNA]</scope>
    <source>
        <strain evidence="12 13">IHEM 14462</strain>
    </source>
</reference>
<evidence type="ECO:0000259" key="10">
    <source>
        <dbReference type="Pfam" id="PF14033"/>
    </source>
</evidence>
<keyword evidence="13" id="KW-1185">Reference proteome</keyword>
<dbReference type="InterPro" id="IPR001128">
    <property type="entry name" value="Cyt_P450"/>
</dbReference>
<evidence type="ECO:0000313" key="13">
    <source>
        <dbReference type="Proteomes" id="UP000028545"/>
    </source>
</evidence>
<dbReference type="PANTHER" id="PTHR46206:SF2">
    <property type="entry name" value="CYTOCHROME P450 MONOOXYGENASE AUSG-RELATED"/>
    <property type="match status" value="1"/>
</dbReference>
<keyword evidence="5" id="KW-0560">Oxidoreductase</keyword>
<comment type="similarity">
    <text evidence="2">Belongs to the cytochrome P450 family.</text>
</comment>
<evidence type="ECO:0008006" key="14">
    <source>
        <dbReference type="Google" id="ProtNLM"/>
    </source>
</evidence>
<feature type="binding site" description="axial binding residue" evidence="8">
    <location>
        <position position="615"/>
    </location>
    <ligand>
        <name>heme</name>
        <dbReference type="ChEBI" id="CHEBI:30413"/>
    </ligand>
    <ligandPart>
        <name>Fe</name>
        <dbReference type="ChEBI" id="CHEBI:18248"/>
    </ligandPart>
</feature>
<dbReference type="RefSeq" id="XP_016646115.1">
    <property type="nucleotide sequence ID" value="XM_016783349.1"/>
</dbReference>
<dbReference type="GeneID" id="27718765"/>
<dbReference type="Proteomes" id="UP000028545">
    <property type="component" value="Unassembled WGS sequence"/>
</dbReference>
<feature type="region of interest" description="Disordered" evidence="9">
    <location>
        <begin position="112"/>
        <end position="132"/>
    </location>
</feature>
<dbReference type="InterPro" id="IPR049192">
    <property type="entry name" value="DUF4246_C"/>
</dbReference>
<dbReference type="InterPro" id="IPR002403">
    <property type="entry name" value="Cyt_P450_E_grp-IV"/>
</dbReference>
<dbReference type="InterPro" id="IPR036396">
    <property type="entry name" value="Cyt_P450_sf"/>
</dbReference>
<dbReference type="InterPro" id="IPR049207">
    <property type="entry name" value="DUF4246_N"/>
</dbReference>
<dbReference type="Gene3D" id="1.10.630.10">
    <property type="entry name" value="Cytochrome P450"/>
    <property type="match status" value="1"/>
</dbReference>
<dbReference type="GO" id="GO:0004497">
    <property type="term" value="F:monooxygenase activity"/>
    <property type="evidence" value="ECO:0007669"/>
    <property type="project" value="UniProtKB-KW"/>
</dbReference>
<feature type="domain" description="DUF4246" evidence="11">
    <location>
        <begin position="4"/>
        <end position="72"/>
    </location>
</feature>
<name>A0A084GG54_PSEDA</name>
<dbReference type="OrthoDB" id="1844152at2759"/>
<accession>A0A084GG54</accession>
<gene>
    <name evidence="12" type="ORF">SAPIO_CDS0613</name>
</gene>
<dbReference type="KEGG" id="sapo:SAPIO_CDS0613"/>
<dbReference type="Pfam" id="PF00067">
    <property type="entry name" value="p450"/>
    <property type="match status" value="1"/>
</dbReference>
<dbReference type="GO" id="GO:0005506">
    <property type="term" value="F:iron ion binding"/>
    <property type="evidence" value="ECO:0007669"/>
    <property type="project" value="InterPro"/>
</dbReference>
<evidence type="ECO:0000256" key="8">
    <source>
        <dbReference type="PIRSR" id="PIRSR602403-1"/>
    </source>
</evidence>
<dbReference type="AlphaFoldDB" id="A0A084GG54"/>
<dbReference type="SUPFAM" id="SSF48264">
    <property type="entry name" value="Cytochrome P450"/>
    <property type="match status" value="1"/>
</dbReference>
<keyword evidence="4 8" id="KW-0479">Metal-binding</keyword>
<dbReference type="HOGENOM" id="CLU_391353_0_0_1"/>
<protein>
    <recommendedName>
        <fullName evidence="14">Cytochrome P450</fullName>
    </recommendedName>
</protein>
<keyword evidence="7" id="KW-0503">Monooxygenase</keyword>
<organism evidence="12 13">
    <name type="scientific">Pseudallescheria apiosperma</name>
    <name type="common">Scedosporium apiospermum</name>
    <dbReference type="NCBI Taxonomy" id="563466"/>
    <lineage>
        <taxon>Eukaryota</taxon>
        <taxon>Fungi</taxon>
        <taxon>Dikarya</taxon>
        <taxon>Ascomycota</taxon>
        <taxon>Pezizomycotina</taxon>
        <taxon>Sordariomycetes</taxon>
        <taxon>Hypocreomycetidae</taxon>
        <taxon>Microascales</taxon>
        <taxon>Microascaceae</taxon>
        <taxon>Scedosporium</taxon>
    </lineage>
</organism>
<evidence type="ECO:0000313" key="12">
    <source>
        <dbReference type="EMBL" id="KEZ46316.1"/>
    </source>
</evidence>
<dbReference type="Pfam" id="PF14033">
    <property type="entry name" value="DUF4246"/>
    <property type="match status" value="1"/>
</dbReference>
<dbReference type="Pfam" id="PF21666">
    <property type="entry name" value="DUF4246_N"/>
    <property type="match status" value="1"/>
</dbReference>
<dbReference type="GO" id="GO:0016705">
    <property type="term" value="F:oxidoreductase activity, acting on paired donors, with incorporation or reduction of molecular oxygen"/>
    <property type="evidence" value="ECO:0007669"/>
    <property type="project" value="InterPro"/>
</dbReference>
<feature type="compositionally biased region" description="Basic and acidic residues" evidence="9">
    <location>
        <begin position="327"/>
        <end position="339"/>
    </location>
</feature>
<evidence type="ECO:0000256" key="2">
    <source>
        <dbReference type="ARBA" id="ARBA00010617"/>
    </source>
</evidence>
<sequence length="705" mass="79184">MPEYPGWGLDLRHTARRGTVTFLGDFHSYSCCSAILSVREAAMMMVMDLLTDKPDWHVKVFDDDIAEKWRQEALGWSDHALSSRFAPSGSCPPGILDRESVDFVSSPQRVPSLSLHTGMPSRPAYQSSSSSLNCGIKPSATGRVARSLCAAAGGQLVSAGLASLDERNGAGPRPSVHVPAGLRPPALSPDEVVGVEDAVDKWAGKGEVIPRPAEGDEGRDAKKDPYWSTTYQWLPANLKFTADGGVHFTSYINNLHPTKYADIYKTVERLIGVALPMWDHCFWHGATGRTGPRFGHLGISDQDAYWEPPSAKEMLAREKAAAAAEKAANRAKDAAERTRASMHGSAKRREQDDLPELNPRMPPELTDRRRILDFIRNSKTILQNGRVRFKDKPYKVMSEWGRMVVLPPECVDELRSDPRMYFTTPVTDQPRLEREAKKRVFDDSIEWFEAEYCGRPHHITISQITLSVVAIRTPTDLLHQTMTDIALQPELFEPLREEVIRVLGSHGLKKTSFYNLKLMDSVLKESQRLKPSLLGSFRRQATADIRLTNGYTIKKGTRIVIDSSHMWGSEYYQNPEKYDGYRFLRMRETPGEDKNTRLVSTSSSHLGFGHGLHACPGRFFAANDIKIALCHLLLKYDWRLPDGFYPKPVNYGMTFLTDPGTTLFLRRRKEEIDFETSVSSPAIPSESARQMIGKDTIRDFANDRA</sequence>
<evidence type="ECO:0000256" key="3">
    <source>
        <dbReference type="ARBA" id="ARBA00022617"/>
    </source>
</evidence>
<dbReference type="PROSITE" id="PS00086">
    <property type="entry name" value="CYTOCHROME_P450"/>
    <property type="match status" value="1"/>
</dbReference>
<evidence type="ECO:0000256" key="1">
    <source>
        <dbReference type="ARBA" id="ARBA00001971"/>
    </source>
</evidence>
<dbReference type="PRINTS" id="PR00465">
    <property type="entry name" value="EP450IV"/>
</dbReference>